<feature type="compositionally biased region" description="Acidic residues" evidence="1">
    <location>
        <begin position="294"/>
        <end position="307"/>
    </location>
</feature>
<comment type="caution">
    <text evidence="3">The sequence shown here is derived from an EMBL/GenBank/DDBJ whole genome shotgun (WGS) entry which is preliminary data.</text>
</comment>
<feature type="region of interest" description="Disordered" evidence="1">
    <location>
        <begin position="34"/>
        <end position="192"/>
    </location>
</feature>
<feature type="compositionally biased region" description="Polar residues" evidence="1">
    <location>
        <begin position="273"/>
        <end position="288"/>
    </location>
</feature>
<feature type="transmembrane region" description="Helical" evidence="2">
    <location>
        <begin position="525"/>
        <end position="546"/>
    </location>
</feature>
<gene>
    <name evidence="3" type="ORF">CVIRNUC_001736</name>
</gene>
<feature type="compositionally biased region" description="Basic and acidic residues" evidence="1">
    <location>
        <begin position="253"/>
        <end position="264"/>
    </location>
</feature>
<organism evidence="3 4">
    <name type="scientific">Coccomyxa viridis</name>
    <dbReference type="NCBI Taxonomy" id="1274662"/>
    <lineage>
        <taxon>Eukaryota</taxon>
        <taxon>Viridiplantae</taxon>
        <taxon>Chlorophyta</taxon>
        <taxon>core chlorophytes</taxon>
        <taxon>Trebouxiophyceae</taxon>
        <taxon>Trebouxiophyceae incertae sedis</taxon>
        <taxon>Coccomyxaceae</taxon>
        <taxon>Coccomyxa</taxon>
    </lineage>
</organism>
<feature type="compositionally biased region" description="Basic and acidic residues" evidence="1">
    <location>
        <begin position="107"/>
        <end position="116"/>
    </location>
</feature>
<keyword evidence="2" id="KW-0812">Transmembrane</keyword>
<feature type="region of interest" description="Disordered" evidence="1">
    <location>
        <begin position="416"/>
        <end position="445"/>
    </location>
</feature>
<dbReference type="Proteomes" id="UP001314263">
    <property type="component" value="Unassembled WGS sequence"/>
</dbReference>
<sequence>MCPVIVTVQSSPWIGLCASAIPHVGHLCLPEERSRDSSKLSARPQRAEQVQPGGAMDSPAHEESPEEQHPGPTPSSPAIVQAQVDYGAQELSESDRGHVTFVTPAKDTGDLHDWEMLSRNPSPSPERPADTLQSGESDEAESAPSPVQETETPKEDAEEQLEGATVPAPTEVRATEVHSQEEEAPLTADAFPEIMQMMTDIRAVLTPAEGTADAGMSADEASADKDAAMSPSEVPNEEIAQAIDTTIQQAAEPVKDDDMTERTPPDSPHVRSGVSSFSHISSPQSYQFSRDGDASDEEGSSWSSDEDDKSRESSRRSEADSEEAVQDVCALSQEGSLGSFSDSDRSFKLRMAAAAESSRTPPDSVAGLPGLRKPSKTGSGAASDIDADQVSVGKPAGIEDVLKLARQVSEDFVKMSEDEGDLKPRGMAEGGLGAQGEAGKHWDKKGASRRADVVGALRAGLDRLAEVSCSALQRVGSSDLLQRFWVCLEEWMSALLNCLPAAQRARARLRMELNRMQARTRGMGWSQLALVASLAIMAVVAGVAMVKNAALSRALRCKDQEMNQLILMVFNLQESLRSAAVGSSVPIVRHASCGLASFSAYGYPEPVSMLAFEALTGAVQC</sequence>
<feature type="compositionally biased region" description="Basic and acidic residues" evidence="1">
    <location>
        <begin position="59"/>
        <end position="69"/>
    </location>
</feature>
<keyword evidence="4" id="KW-1185">Reference proteome</keyword>
<name>A0AAV1HVF7_9CHLO</name>
<feature type="region of interest" description="Disordered" evidence="1">
    <location>
        <begin position="206"/>
        <end position="388"/>
    </location>
</feature>
<evidence type="ECO:0000256" key="2">
    <source>
        <dbReference type="SAM" id="Phobius"/>
    </source>
</evidence>
<dbReference type="AlphaFoldDB" id="A0AAV1HVF7"/>
<evidence type="ECO:0000313" key="3">
    <source>
        <dbReference type="EMBL" id="CAK0747019.1"/>
    </source>
</evidence>
<keyword evidence="2" id="KW-0472">Membrane</keyword>
<keyword evidence="2" id="KW-1133">Transmembrane helix</keyword>
<proteinExistence type="predicted"/>
<protein>
    <submittedName>
        <fullName evidence="3">Uncharacterized protein</fullName>
    </submittedName>
</protein>
<evidence type="ECO:0000256" key="1">
    <source>
        <dbReference type="SAM" id="MobiDB-lite"/>
    </source>
</evidence>
<accession>A0AAV1HVF7</accession>
<dbReference type="EMBL" id="CAUYUE010000002">
    <property type="protein sequence ID" value="CAK0747019.1"/>
    <property type="molecule type" value="Genomic_DNA"/>
</dbReference>
<evidence type="ECO:0000313" key="4">
    <source>
        <dbReference type="Proteomes" id="UP001314263"/>
    </source>
</evidence>
<feature type="compositionally biased region" description="Basic and acidic residues" evidence="1">
    <location>
        <begin position="416"/>
        <end position="426"/>
    </location>
</feature>
<reference evidence="3 4" key="1">
    <citation type="submission" date="2023-10" db="EMBL/GenBank/DDBJ databases">
        <authorList>
            <person name="Maclean D."/>
            <person name="Macfadyen A."/>
        </authorList>
    </citation>
    <scope>NUCLEOTIDE SEQUENCE [LARGE SCALE GENOMIC DNA]</scope>
</reference>
<feature type="compositionally biased region" description="Basic and acidic residues" evidence="1">
    <location>
        <begin position="308"/>
        <end position="319"/>
    </location>
</feature>
<feature type="compositionally biased region" description="Low complexity" evidence="1">
    <location>
        <begin position="239"/>
        <end position="251"/>
    </location>
</feature>